<dbReference type="EMBL" id="NFZT01000007">
    <property type="protein sequence ID" value="OWV31943.1"/>
    <property type="molecule type" value="Genomic_DNA"/>
</dbReference>
<comment type="caution">
    <text evidence="2">The sequence shown here is derived from an EMBL/GenBank/DDBJ whole genome shotgun (WGS) entry which is preliminary data.</text>
</comment>
<proteinExistence type="predicted"/>
<keyword evidence="3" id="KW-1185">Reference proteome</keyword>
<dbReference type="Gene3D" id="3.55.50.30">
    <property type="match status" value="1"/>
</dbReference>
<dbReference type="OrthoDB" id="9798846at2"/>
<accession>A0A219B1D8</accession>
<dbReference type="PIRSF" id="PIRSF018266">
    <property type="entry name" value="FecR"/>
    <property type="match status" value="1"/>
</dbReference>
<protein>
    <recommendedName>
        <fullName evidence="1">FecR protein domain-containing protein</fullName>
    </recommendedName>
</protein>
<evidence type="ECO:0000313" key="3">
    <source>
        <dbReference type="Proteomes" id="UP000198462"/>
    </source>
</evidence>
<dbReference type="Pfam" id="PF04773">
    <property type="entry name" value="FecR"/>
    <property type="match status" value="1"/>
</dbReference>
<feature type="domain" description="FecR protein" evidence="1">
    <location>
        <begin position="123"/>
        <end position="215"/>
    </location>
</feature>
<dbReference type="GO" id="GO:0016989">
    <property type="term" value="F:sigma factor antagonist activity"/>
    <property type="evidence" value="ECO:0007669"/>
    <property type="project" value="TreeGrafter"/>
</dbReference>
<dbReference type="RefSeq" id="WP_088713737.1">
    <property type="nucleotide sequence ID" value="NZ_NFZT01000007.1"/>
</dbReference>
<dbReference type="AlphaFoldDB" id="A0A219B1D8"/>
<name>A0A219B1D8_9SPHN</name>
<dbReference type="Gene3D" id="2.60.120.1440">
    <property type="match status" value="1"/>
</dbReference>
<reference evidence="3" key="1">
    <citation type="submission" date="2017-05" db="EMBL/GenBank/DDBJ databases">
        <authorList>
            <person name="Lin X."/>
        </authorList>
    </citation>
    <scope>NUCLEOTIDE SEQUENCE [LARGE SCALE GENOMIC DNA]</scope>
    <source>
        <strain evidence="3">JLT2012</strain>
    </source>
</reference>
<dbReference type="PANTHER" id="PTHR30273">
    <property type="entry name" value="PERIPLASMIC SIGNAL SENSOR AND SIGMA FACTOR ACTIVATOR FECR-RELATED"/>
    <property type="match status" value="1"/>
</dbReference>
<dbReference type="PANTHER" id="PTHR30273:SF2">
    <property type="entry name" value="PROTEIN FECR"/>
    <property type="match status" value="1"/>
</dbReference>
<sequence length="346" mass="37430">MKLVQNTDPTEGRDEEAAAWCLQLAEDRLSEDDWRAFDAWRADEDNAAALRDALDAWQLVDSAAELPQLIRARTVALNSFRRANRRRWHPAGLSGWKLPTATAAALLVALVSALFLLRGGPEVYETGIGERRVAVLEDGSRLSLDAATRVEVAFDENQREIQLLAGRAKFDVAKDALRPFSVIADEKVVVATGTSFSVELLQAQARVILFEGTVEILEREDGGLLGDGPSGGEPSDPAAGINLEPGREMIAARGGADVSISPVDLRHAGSWVSGQISFEDEVLGSAVERVNRYSDEKIIVSGNVAGEVRVSGVFDAGDNEAFLEGVTAFNDLQVLRREGQIILLKN</sequence>
<evidence type="ECO:0000313" key="2">
    <source>
        <dbReference type="EMBL" id="OWV31943.1"/>
    </source>
</evidence>
<evidence type="ECO:0000259" key="1">
    <source>
        <dbReference type="Pfam" id="PF04773"/>
    </source>
</evidence>
<gene>
    <name evidence="2" type="ORF">B5C34_15735</name>
</gene>
<dbReference type="InterPro" id="IPR012373">
    <property type="entry name" value="Ferrdict_sens_TM"/>
</dbReference>
<organism evidence="2 3">
    <name type="scientific">Pacificimonas flava</name>
    <dbReference type="NCBI Taxonomy" id="1234595"/>
    <lineage>
        <taxon>Bacteria</taxon>
        <taxon>Pseudomonadati</taxon>
        <taxon>Pseudomonadota</taxon>
        <taxon>Alphaproteobacteria</taxon>
        <taxon>Sphingomonadales</taxon>
        <taxon>Sphingosinicellaceae</taxon>
        <taxon>Pacificimonas</taxon>
    </lineage>
</organism>
<dbReference type="Proteomes" id="UP000198462">
    <property type="component" value="Unassembled WGS sequence"/>
</dbReference>
<dbReference type="InterPro" id="IPR006860">
    <property type="entry name" value="FecR"/>
</dbReference>